<gene>
    <name evidence="3" type="ORF">PPSIR1_19394</name>
</gene>
<evidence type="ECO:0008006" key="5">
    <source>
        <dbReference type="Google" id="ProtNLM"/>
    </source>
</evidence>
<dbReference type="STRING" id="391625.PPSIR1_19394"/>
<reference evidence="3 4" key="1">
    <citation type="submission" date="2007-06" db="EMBL/GenBank/DDBJ databases">
        <authorList>
            <person name="Shimkets L."/>
            <person name="Ferriera S."/>
            <person name="Johnson J."/>
            <person name="Kravitz S."/>
            <person name="Beeson K."/>
            <person name="Sutton G."/>
            <person name="Rogers Y.-H."/>
            <person name="Friedman R."/>
            <person name="Frazier M."/>
            <person name="Venter J.C."/>
        </authorList>
    </citation>
    <scope>NUCLEOTIDE SEQUENCE [LARGE SCALE GENOMIC DNA]</scope>
    <source>
        <strain evidence="3 4">SIR-1</strain>
    </source>
</reference>
<evidence type="ECO:0000259" key="2">
    <source>
        <dbReference type="SMART" id="SM01204"/>
    </source>
</evidence>
<dbReference type="EMBL" id="ABCS01000037">
    <property type="protein sequence ID" value="EDM78006.1"/>
    <property type="molecule type" value="Genomic_DNA"/>
</dbReference>
<feature type="domain" description="FIST" evidence="1">
    <location>
        <begin position="28"/>
        <end position="223"/>
    </location>
</feature>
<comment type="caution">
    <text evidence="3">The sequence shown here is derived from an EMBL/GenBank/DDBJ whole genome shotgun (WGS) entry which is preliminary data.</text>
</comment>
<evidence type="ECO:0000313" key="4">
    <source>
        <dbReference type="Proteomes" id="UP000005801"/>
    </source>
</evidence>
<name>A6G844_9BACT</name>
<accession>A6G844</accession>
<dbReference type="OrthoDB" id="343514at2"/>
<organism evidence="3 4">
    <name type="scientific">Plesiocystis pacifica SIR-1</name>
    <dbReference type="NCBI Taxonomy" id="391625"/>
    <lineage>
        <taxon>Bacteria</taxon>
        <taxon>Pseudomonadati</taxon>
        <taxon>Myxococcota</taxon>
        <taxon>Polyangia</taxon>
        <taxon>Nannocystales</taxon>
        <taxon>Nannocystaceae</taxon>
        <taxon>Plesiocystis</taxon>
    </lineage>
</organism>
<keyword evidence="4" id="KW-1185">Reference proteome</keyword>
<evidence type="ECO:0000313" key="3">
    <source>
        <dbReference type="EMBL" id="EDM78006.1"/>
    </source>
</evidence>
<dbReference type="Pfam" id="PF08495">
    <property type="entry name" value="FIST"/>
    <property type="match status" value="1"/>
</dbReference>
<feature type="domain" description="FIST C-domain" evidence="2">
    <location>
        <begin position="224"/>
        <end position="364"/>
    </location>
</feature>
<evidence type="ECO:0000259" key="1">
    <source>
        <dbReference type="SMART" id="SM00897"/>
    </source>
</evidence>
<dbReference type="SMART" id="SM01204">
    <property type="entry name" value="FIST_C"/>
    <property type="match status" value="1"/>
</dbReference>
<dbReference type="eggNOG" id="COG3287">
    <property type="taxonomic scope" value="Bacteria"/>
</dbReference>
<dbReference type="AlphaFoldDB" id="A6G844"/>
<dbReference type="Proteomes" id="UP000005801">
    <property type="component" value="Unassembled WGS sequence"/>
</dbReference>
<proteinExistence type="predicted"/>
<protein>
    <recommendedName>
        <fullName evidence="5">FIST domain-containing protein</fullName>
    </recommendedName>
</protein>
<dbReference type="PANTHER" id="PTHR40252:SF2">
    <property type="entry name" value="BLR0328 PROTEIN"/>
    <property type="match status" value="1"/>
</dbReference>
<dbReference type="RefSeq" id="WP_006972889.1">
    <property type="nucleotide sequence ID" value="NZ_ABCS01000037.1"/>
</dbReference>
<dbReference type="PANTHER" id="PTHR40252">
    <property type="entry name" value="BLR0328 PROTEIN"/>
    <property type="match status" value="1"/>
</dbReference>
<sequence length="396" mass="41962">MRAHSASSTKLDSYDAGFEVGRELAELAPELVVVFASIHYDFVDFHEGLVDGLGREDVEVFGGTGDGFFETRAAADIGVAALGIASAGALGVHVHVEPELGADSRAVARRAAEAIARSAGEAPVRLAMVLYDGLECGDNRVVEGINEVLDCPVFGGITSDDRKMERSLVIHRDQARANAVGLLGLTGELAFALGVENGASAVGASGVVEAATGNTLERIEGLPAIEFTAKRLAKDASTFTNQDIGVLNFECASSADMADPQYRSVSNWQRSDGALETFGPVEVGQHVRVALVTSDELLAGARSVLDALDRERLDFEPVAGLAISCAGRKWFLGQRYGEEAEVIRDNLPDLPFIGFPSLGEIAPRRRADGSYSTNLFHNVSLVVALLGRPRTPDRAP</sequence>
<dbReference type="Pfam" id="PF10442">
    <property type="entry name" value="FIST_C"/>
    <property type="match status" value="1"/>
</dbReference>
<dbReference type="SMART" id="SM00897">
    <property type="entry name" value="FIST"/>
    <property type="match status" value="1"/>
</dbReference>
<dbReference type="InterPro" id="IPR013702">
    <property type="entry name" value="FIST_domain_N"/>
</dbReference>
<dbReference type="InterPro" id="IPR019494">
    <property type="entry name" value="FIST_C"/>
</dbReference>